<dbReference type="EMBL" id="MW084976">
    <property type="protein sequence ID" value="QOV08428.1"/>
    <property type="molecule type" value="Genomic_DNA"/>
</dbReference>
<reference evidence="1 2" key="1">
    <citation type="submission" date="2020-10" db="EMBL/GenBank/DDBJ databases">
        <authorList>
            <person name="Kazantseva O.A."/>
            <person name="Piligrimova E.G."/>
            <person name="Shadrin A.M."/>
        </authorList>
    </citation>
    <scope>NUCLEOTIDE SEQUENCE [LARGE SCALE GENOMIC DNA]</scope>
</reference>
<sequence>MPSKLDKVAINNEKLDKRVKLTVADKEQIKSEYESGLISINALARKYKVSKRLIQFTLFPERKELAKKRLAEKQKEGAYYSKEKHREYMKKHREYKKDLHNKGLLGK</sequence>
<accession>A0A7U3NKK6</accession>
<proteinExistence type="predicted"/>
<evidence type="ECO:0000313" key="2">
    <source>
        <dbReference type="Proteomes" id="UP000594029"/>
    </source>
</evidence>
<organism evidence="1 2">
    <name type="scientific">Bacillus phage Kirov</name>
    <dbReference type="NCBI Taxonomy" id="2783539"/>
    <lineage>
        <taxon>Viruses</taxon>
        <taxon>Duplodnaviria</taxon>
        <taxon>Heunggongvirae</taxon>
        <taxon>Uroviricota</taxon>
        <taxon>Caudoviricetes</taxon>
        <taxon>Andregratiavirinae</taxon>
        <taxon>Kirovvirus</taxon>
        <taxon>Kirovvirus kirov</taxon>
    </lineage>
</organism>
<keyword evidence="2" id="KW-1185">Reference proteome</keyword>
<dbReference type="Proteomes" id="UP000594029">
    <property type="component" value="Segment"/>
</dbReference>
<evidence type="ECO:0000313" key="1">
    <source>
        <dbReference type="EMBL" id="QOV08428.1"/>
    </source>
</evidence>
<gene>
    <name evidence="1" type="ORF">Kirov_229</name>
</gene>
<name>A0A7U3NKK6_9CAUD</name>
<protein>
    <submittedName>
        <fullName evidence="1">Uncharacterized protein</fullName>
    </submittedName>
</protein>